<dbReference type="GO" id="GO:0000214">
    <property type="term" value="C:tRNA-intron endonuclease complex"/>
    <property type="evidence" value="ECO:0007669"/>
    <property type="project" value="TreeGrafter"/>
</dbReference>
<evidence type="ECO:0000313" key="6">
    <source>
        <dbReference type="Proteomes" id="UP001163846"/>
    </source>
</evidence>
<gene>
    <name evidence="5" type="ORF">F5878DRAFT_377736</name>
</gene>
<sequence length="481" mass="54086">MDDNLEKPTAELKAEAGDDLAEEDQSSGDEDQGLDWTKLMPKAARPVIPKRGDKEYEPSKKGGSGLQQHILQRSRNAMFEALRADRTISNKSLSYGTWHPSIARVSVTVARGTVMGTIGHSVPRETVMPNGNLKTQKRLELLPEEAIYLIERGSLLCWKESEMEYLNECIFESVSGSPMTVQQAYTEMIGKEDLTMDRYQVYAYLKRLGYAVTRTKPPSIFYPTAAPYPLSSTASFSPLSIVGRISALFSSWISKISFLFLRNTFNWWRPLQFSNWFKKDKNYAFIFRSLRFIPSGNKVPIYIPPETKLPLSPYEPFFNLYKPPTPFRKSAPPPPDYQMVVVNARTTPMPSLRELTAIYDNAPELLPPQRRVRNPPQAQGVSYKKSATNPNPNALPDTQSQKPDQSTASPSQSSEKSSIISGLASWFHRKPAPPPAKPQRKPNPFAVLRQGKKTAIIATVDAGTINIFRFAQGAFEVDPWF</sequence>
<feature type="domain" description="tRNA-splicing endonuclease subunit Sen54 N-terminal" evidence="4">
    <location>
        <begin position="79"/>
        <end position="158"/>
    </location>
</feature>
<name>A0AA38UIL2_9AGAR</name>
<dbReference type="InterPro" id="IPR024336">
    <property type="entry name" value="tRNA_splic_suSen54_N"/>
</dbReference>
<dbReference type="EMBL" id="MU806000">
    <property type="protein sequence ID" value="KAJ3842610.1"/>
    <property type="molecule type" value="Genomic_DNA"/>
</dbReference>
<dbReference type="GO" id="GO:0000379">
    <property type="term" value="P:tRNA-type intron splice site recognition and cleavage"/>
    <property type="evidence" value="ECO:0007669"/>
    <property type="project" value="TreeGrafter"/>
</dbReference>
<accession>A0AA38UIL2</accession>
<comment type="caution">
    <text evidence="5">The sequence shown here is derived from an EMBL/GenBank/DDBJ whole genome shotgun (WGS) entry which is preliminary data.</text>
</comment>
<evidence type="ECO:0000259" key="4">
    <source>
        <dbReference type="Pfam" id="PF12928"/>
    </source>
</evidence>
<dbReference type="Pfam" id="PF12928">
    <property type="entry name" value="tRNA_int_end_N2"/>
    <property type="match status" value="1"/>
</dbReference>
<evidence type="ECO:0000256" key="1">
    <source>
        <dbReference type="ARBA" id="ARBA00005736"/>
    </source>
</evidence>
<keyword evidence="5" id="KW-0255">Endonuclease</keyword>
<dbReference type="PANTHER" id="PTHR21027">
    <property type="entry name" value="TRNA-SPLICING ENDONUCLEASE SUBUNIT SEN54"/>
    <property type="match status" value="1"/>
</dbReference>
<dbReference type="Proteomes" id="UP001163846">
    <property type="component" value="Unassembled WGS sequence"/>
</dbReference>
<feature type="compositionally biased region" description="Low complexity" evidence="3">
    <location>
        <begin position="406"/>
        <end position="415"/>
    </location>
</feature>
<keyword evidence="5" id="KW-0540">Nuclease</keyword>
<protein>
    <submittedName>
        <fullName evidence="5">tRNA-splicing endonuclease subunit sen54 N-term-domain-containing protein</fullName>
    </submittedName>
</protein>
<organism evidence="5 6">
    <name type="scientific">Lentinula raphanica</name>
    <dbReference type="NCBI Taxonomy" id="153919"/>
    <lineage>
        <taxon>Eukaryota</taxon>
        <taxon>Fungi</taxon>
        <taxon>Dikarya</taxon>
        <taxon>Basidiomycota</taxon>
        <taxon>Agaricomycotina</taxon>
        <taxon>Agaricomycetes</taxon>
        <taxon>Agaricomycetidae</taxon>
        <taxon>Agaricales</taxon>
        <taxon>Marasmiineae</taxon>
        <taxon>Omphalotaceae</taxon>
        <taxon>Lentinula</taxon>
    </lineage>
</organism>
<evidence type="ECO:0000256" key="2">
    <source>
        <dbReference type="ARBA" id="ARBA00022694"/>
    </source>
</evidence>
<evidence type="ECO:0000256" key="3">
    <source>
        <dbReference type="SAM" id="MobiDB-lite"/>
    </source>
</evidence>
<dbReference type="PANTHER" id="PTHR21027:SF1">
    <property type="entry name" value="TRNA-SPLICING ENDONUCLEASE SUBUNIT SEN54"/>
    <property type="match status" value="1"/>
</dbReference>
<keyword evidence="5" id="KW-0378">Hydrolase</keyword>
<comment type="similarity">
    <text evidence="1">Belongs to the SEN54 family.</text>
</comment>
<feature type="region of interest" description="Disordered" evidence="3">
    <location>
        <begin position="1"/>
        <end position="68"/>
    </location>
</feature>
<feature type="region of interest" description="Disordered" evidence="3">
    <location>
        <begin position="363"/>
        <end position="415"/>
    </location>
</feature>
<feature type="compositionally biased region" description="Basic and acidic residues" evidence="3">
    <location>
        <begin position="50"/>
        <end position="60"/>
    </location>
</feature>
<keyword evidence="2" id="KW-0819">tRNA processing</keyword>
<dbReference type="GO" id="GO:0004519">
    <property type="term" value="F:endonuclease activity"/>
    <property type="evidence" value="ECO:0007669"/>
    <property type="project" value="UniProtKB-KW"/>
</dbReference>
<dbReference type="InterPro" id="IPR024337">
    <property type="entry name" value="tRNA_splic_suSen54"/>
</dbReference>
<feature type="compositionally biased region" description="Basic and acidic residues" evidence="3">
    <location>
        <begin position="1"/>
        <end position="16"/>
    </location>
</feature>
<reference evidence="5" key="1">
    <citation type="submission" date="2022-08" db="EMBL/GenBank/DDBJ databases">
        <authorList>
            <consortium name="DOE Joint Genome Institute"/>
            <person name="Min B."/>
            <person name="Riley R."/>
            <person name="Sierra-Patev S."/>
            <person name="Naranjo-Ortiz M."/>
            <person name="Looney B."/>
            <person name="Konkel Z."/>
            <person name="Slot J.C."/>
            <person name="Sakamoto Y."/>
            <person name="Steenwyk J.L."/>
            <person name="Rokas A."/>
            <person name="Carro J."/>
            <person name="Camarero S."/>
            <person name="Ferreira P."/>
            <person name="Molpeceres G."/>
            <person name="Ruiz-Duenas F.J."/>
            <person name="Serrano A."/>
            <person name="Henrissat B."/>
            <person name="Drula E."/>
            <person name="Hughes K.W."/>
            <person name="Mata J.L."/>
            <person name="Ishikawa N.K."/>
            <person name="Vargas-Isla R."/>
            <person name="Ushijima S."/>
            <person name="Smith C.A."/>
            <person name="Ahrendt S."/>
            <person name="Andreopoulos W."/>
            <person name="He G."/>
            <person name="Labutti K."/>
            <person name="Lipzen A."/>
            <person name="Ng V."/>
            <person name="Sandor L."/>
            <person name="Barry K."/>
            <person name="Martinez A.T."/>
            <person name="Xiao Y."/>
            <person name="Gibbons J.G."/>
            <person name="Terashima K."/>
            <person name="Hibbett D.S."/>
            <person name="Grigoriev I.V."/>
        </authorList>
    </citation>
    <scope>NUCLEOTIDE SEQUENCE</scope>
    <source>
        <strain evidence="5">TFB9207</strain>
    </source>
</reference>
<dbReference type="AlphaFoldDB" id="A0AA38UIL2"/>
<keyword evidence="6" id="KW-1185">Reference proteome</keyword>
<feature type="compositionally biased region" description="Acidic residues" evidence="3">
    <location>
        <begin position="17"/>
        <end position="33"/>
    </location>
</feature>
<feature type="compositionally biased region" description="Polar residues" evidence="3">
    <location>
        <begin position="376"/>
        <end position="405"/>
    </location>
</feature>
<proteinExistence type="inferred from homology"/>
<evidence type="ECO:0000313" key="5">
    <source>
        <dbReference type="EMBL" id="KAJ3842610.1"/>
    </source>
</evidence>